<evidence type="ECO:0000313" key="4">
    <source>
        <dbReference type="Proteomes" id="UP000192917"/>
    </source>
</evidence>
<dbReference type="InterPro" id="IPR057460">
    <property type="entry name" value="CAF17_C"/>
</dbReference>
<keyword evidence="4" id="KW-1185">Reference proteome</keyword>
<gene>
    <name evidence="3" type="ORF">SAMN05428998_101193</name>
</gene>
<dbReference type="InterPro" id="IPR027266">
    <property type="entry name" value="TrmE/GcvT-like"/>
</dbReference>
<accession>A0A1Y6B844</accession>
<dbReference type="InterPro" id="IPR017703">
    <property type="entry name" value="YgfZ/GCV_T_CS"/>
</dbReference>
<evidence type="ECO:0000259" key="2">
    <source>
        <dbReference type="Pfam" id="PF25455"/>
    </source>
</evidence>
<dbReference type="GO" id="GO:0016226">
    <property type="term" value="P:iron-sulfur cluster assembly"/>
    <property type="evidence" value="ECO:0007669"/>
    <property type="project" value="TreeGrafter"/>
</dbReference>
<feature type="domain" description="CAF17 C-terminal" evidence="2">
    <location>
        <begin position="229"/>
        <end position="296"/>
    </location>
</feature>
<dbReference type="Gene3D" id="3.30.1360.120">
    <property type="entry name" value="Probable tRNA modification gtpase trme, domain 1"/>
    <property type="match status" value="1"/>
</dbReference>
<dbReference type="RefSeq" id="WP_085120552.1">
    <property type="nucleotide sequence ID" value="NZ_FWZX01000001.1"/>
</dbReference>
<keyword evidence="1" id="KW-0809">Transit peptide</keyword>
<dbReference type="Pfam" id="PF25455">
    <property type="entry name" value="Beta-barrel_CAF17_C"/>
    <property type="match status" value="1"/>
</dbReference>
<proteinExistence type="predicted"/>
<dbReference type="NCBIfam" id="TIGR03317">
    <property type="entry name" value="ygfZ_signature"/>
    <property type="match status" value="1"/>
</dbReference>
<dbReference type="Proteomes" id="UP000192917">
    <property type="component" value="Unassembled WGS sequence"/>
</dbReference>
<protein>
    <recommendedName>
        <fullName evidence="2">CAF17 C-terminal domain-containing protein</fullName>
    </recommendedName>
</protein>
<dbReference type="InterPro" id="IPR045179">
    <property type="entry name" value="YgfZ/GcvT"/>
</dbReference>
<organism evidence="3 4">
    <name type="scientific">Tistlia consotensis USBA 355</name>
    <dbReference type="NCBI Taxonomy" id="560819"/>
    <lineage>
        <taxon>Bacteria</taxon>
        <taxon>Pseudomonadati</taxon>
        <taxon>Pseudomonadota</taxon>
        <taxon>Alphaproteobacteria</taxon>
        <taxon>Rhodospirillales</taxon>
        <taxon>Rhodovibrionaceae</taxon>
        <taxon>Tistlia</taxon>
    </lineage>
</organism>
<evidence type="ECO:0000256" key="1">
    <source>
        <dbReference type="ARBA" id="ARBA00022946"/>
    </source>
</evidence>
<evidence type="ECO:0000313" key="3">
    <source>
        <dbReference type="EMBL" id="SME89257.1"/>
    </source>
</evidence>
<dbReference type="PANTHER" id="PTHR22602">
    <property type="entry name" value="TRANSFERASE CAF17, MITOCHONDRIAL-RELATED"/>
    <property type="match status" value="1"/>
</dbReference>
<sequence length="305" mass="32025">MTERLAFQSDSRSLLSVAGPDRVAFLQGLVSNDVARASESRALWSAFLTPQGKYLHDFFLVGHGAGDNGELLLDVEAGRAADLAKRLKIYRLRSKVEVGAPDGWTVALAFGADALAALELPATPGAARPWQGGVAYVDPRLAAAGARLILPRATAEASLAEAGFAASGPDEWDRRRLALGLPDGSRDLEVEKTVLLEAGFDELGGIDWQKGCWMGQELTARTKYRGLVKRRLLPVTLSGSAEPGTPVTADGREVGSLRSVADGRGLALLRLEALDAPGPLSAGAATVEPQVPAWARLQSAAAKGA</sequence>
<dbReference type="STRING" id="560819.SAMN05428998_101193"/>
<dbReference type="SUPFAM" id="SSF103025">
    <property type="entry name" value="Folate-binding domain"/>
    <property type="match status" value="1"/>
</dbReference>
<dbReference type="EMBL" id="FWZX01000001">
    <property type="protein sequence ID" value="SME89257.1"/>
    <property type="molecule type" value="Genomic_DNA"/>
</dbReference>
<dbReference type="AlphaFoldDB" id="A0A1Y6B844"/>
<dbReference type="PANTHER" id="PTHR22602:SF0">
    <property type="entry name" value="TRANSFERASE CAF17, MITOCHONDRIAL-RELATED"/>
    <property type="match status" value="1"/>
</dbReference>
<name>A0A1Y6B844_9PROT</name>
<reference evidence="3 4" key="1">
    <citation type="submission" date="2017-04" db="EMBL/GenBank/DDBJ databases">
        <authorList>
            <person name="Afonso C.L."/>
            <person name="Miller P.J."/>
            <person name="Scott M.A."/>
            <person name="Spackman E."/>
            <person name="Goraichik I."/>
            <person name="Dimitrov K.M."/>
            <person name="Suarez D.L."/>
            <person name="Swayne D.E."/>
        </authorList>
    </citation>
    <scope>NUCLEOTIDE SEQUENCE [LARGE SCALE GENOMIC DNA]</scope>
    <source>
        <strain evidence="3 4">USBA 355</strain>
    </source>
</reference>